<keyword evidence="1" id="KW-1133">Transmembrane helix</keyword>
<dbReference type="InterPro" id="IPR000160">
    <property type="entry name" value="GGDEF_dom"/>
</dbReference>
<dbReference type="InterPro" id="IPR043128">
    <property type="entry name" value="Rev_trsase/Diguanyl_cyclase"/>
</dbReference>
<feature type="transmembrane region" description="Helical" evidence="1">
    <location>
        <begin position="281"/>
        <end position="299"/>
    </location>
</feature>
<feature type="domain" description="GGDEF" evidence="2">
    <location>
        <begin position="375"/>
        <end position="507"/>
    </location>
</feature>
<evidence type="ECO:0000259" key="2">
    <source>
        <dbReference type="PROSITE" id="PS50887"/>
    </source>
</evidence>
<feature type="transmembrane region" description="Helical" evidence="1">
    <location>
        <begin position="112"/>
        <end position="132"/>
    </location>
</feature>
<evidence type="ECO:0000256" key="1">
    <source>
        <dbReference type="SAM" id="Phobius"/>
    </source>
</evidence>
<accession>A0A919JU65</accession>
<dbReference type="InterPro" id="IPR052155">
    <property type="entry name" value="Biofilm_reg_signaling"/>
</dbReference>
<sequence>MIMHRRNARPGLRADPLAVALILLALTAVVGFGLRRAGTGPQVLVFWLLMTAVHVSFAVTSGQLARIGAPAARRLWRYFAAGGAAFVVGDLAQLVAVVRAPLAPESLVGTELQYGSVAVGMVLLVAGLLRYPLGEMTESARARLRLDAATVLAAATTFGLWLVEAPAGPHDAGWALGLVAALLVMPGVFLVAIFAVLRLLLSGRAPFTRMCGIAGGVAAVLQTVLQSVPGSVYLTWRYTPWLLAANVVASTLVALVARAQQRGAQHAAQPAGREVDRPYSVLPYAGMAAVWALTVAVLLTRGLDARSWVVGSGAMVTTGLVIGRQLNAFRHITELLRERDQLTARLTELAYHDALTGLANRGLFMRRLHEGLAAGPVTVFLIDLDDFKPVNDVFGHATGDQLLIEVARRLRAGVRAGDTVARLGGDEFAVLMPGLSAGRGAEVVRALADGLLGTVRIGAAEVPLRASVGMAAGRHGEHDPDSLLHAADMAMYAVKEARREPATSDFR</sequence>
<feature type="transmembrane region" description="Helical" evidence="1">
    <location>
        <begin position="76"/>
        <end position="100"/>
    </location>
</feature>
<dbReference type="EMBL" id="BOMQ01000078">
    <property type="protein sequence ID" value="GIE53064.1"/>
    <property type="molecule type" value="Genomic_DNA"/>
</dbReference>
<name>A0A919JU65_9ACTN</name>
<dbReference type="Proteomes" id="UP000647172">
    <property type="component" value="Unassembled WGS sequence"/>
</dbReference>
<feature type="transmembrane region" description="Helical" evidence="1">
    <location>
        <begin position="241"/>
        <end position="260"/>
    </location>
</feature>
<reference evidence="3" key="1">
    <citation type="submission" date="2021-01" db="EMBL/GenBank/DDBJ databases">
        <title>Whole genome shotgun sequence of Actinoplanes nipponensis NBRC 14063.</title>
        <authorList>
            <person name="Komaki H."/>
            <person name="Tamura T."/>
        </authorList>
    </citation>
    <scope>NUCLEOTIDE SEQUENCE</scope>
    <source>
        <strain evidence="3">NBRC 14063</strain>
    </source>
</reference>
<dbReference type="Pfam" id="PF00990">
    <property type="entry name" value="GGDEF"/>
    <property type="match status" value="1"/>
</dbReference>
<organism evidence="3 4">
    <name type="scientific">Actinoplanes nipponensis</name>
    <dbReference type="NCBI Taxonomy" id="135950"/>
    <lineage>
        <taxon>Bacteria</taxon>
        <taxon>Bacillati</taxon>
        <taxon>Actinomycetota</taxon>
        <taxon>Actinomycetes</taxon>
        <taxon>Micromonosporales</taxon>
        <taxon>Micromonosporaceae</taxon>
        <taxon>Actinoplanes</taxon>
    </lineage>
</organism>
<feature type="transmembrane region" description="Helical" evidence="1">
    <location>
        <begin position="43"/>
        <end position="64"/>
    </location>
</feature>
<dbReference type="Gene3D" id="3.30.70.270">
    <property type="match status" value="1"/>
</dbReference>
<evidence type="ECO:0000313" key="3">
    <source>
        <dbReference type="EMBL" id="GIE53064.1"/>
    </source>
</evidence>
<dbReference type="PROSITE" id="PS50887">
    <property type="entry name" value="GGDEF"/>
    <property type="match status" value="1"/>
</dbReference>
<keyword evidence="1" id="KW-0472">Membrane</keyword>
<gene>
    <name evidence="3" type="ORF">Ani05nite_65980</name>
</gene>
<dbReference type="InterPro" id="IPR029787">
    <property type="entry name" value="Nucleotide_cyclase"/>
</dbReference>
<protein>
    <recommendedName>
        <fullName evidence="2">GGDEF domain-containing protein</fullName>
    </recommendedName>
</protein>
<feature type="transmembrane region" description="Helical" evidence="1">
    <location>
        <begin position="144"/>
        <end position="163"/>
    </location>
</feature>
<dbReference type="PANTHER" id="PTHR44757">
    <property type="entry name" value="DIGUANYLATE CYCLASE DGCP"/>
    <property type="match status" value="1"/>
</dbReference>
<dbReference type="CDD" id="cd01949">
    <property type="entry name" value="GGDEF"/>
    <property type="match status" value="1"/>
</dbReference>
<keyword evidence="1" id="KW-0812">Transmembrane</keyword>
<comment type="caution">
    <text evidence="3">The sequence shown here is derived from an EMBL/GenBank/DDBJ whole genome shotgun (WGS) entry which is preliminary data.</text>
</comment>
<evidence type="ECO:0000313" key="4">
    <source>
        <dbReference type="Proteomes" id="UP000647172"/>
    </source>
</evidence>
<keyword evidence="4" id="KW-1185">Reference proteome</keyword>
<dbReference type="SUPFAM" id="SSF55073">
    <property type="entry name" value="Nucleotide cyclase"/>
    <property type="match status" value="1"/>
</dbReference>
<dbReference type="NCBIfam" id="TIGR00254">
    <property type="entry name" value="GGDEF"/>
    <property type="match status" value="1"/>
</dbReference>
<dbReference type="SMART" id="SM00267">
    <property type="entry name" value="GGDEF"/>
    <property type="match status" value="1"/>
</dbReference>
<proteinExistence type="predicted"/>
<feature type="transmembrane region" description="Helical" evidence="1">
    <location>
        <begin position="175"/>
        <end position="201"/>
    </location>
</feature>
<dbReference type="PANTHER" id="PTHR44757:SF2">
    <property type="entry name" value="BIOFILM ARCHITECTURE MAINTENANCE PROTEIN MBAA"/>
    <property type="match status" value="1"/>
</dbReference>
<dbReference type="AlphaFoldDB" id="A0A919JU65"/>
<feature type="transmembrane region" description="Helical" evidence="1">
    <location>
        <begin position="213"/>
        <end position="235"/>
    </location>
</feature>